<dbReference type="EMBL" id="KK112355">
    <property type="protein sequence ID" value="KFM57429.1"/>
    <property type="molecule type" value="Genomic_DNA"/>
</dbReference>
<dbReference type="Proteomes" id="UP000054359">
    <property type="component" value="Unassembled WGS sequence"/>
</dbReference>
<reference evidence="1 2" key="1">
    <citation type="submission" date="2013-11" db="EMBL/GenBank/DDBJ databases">
        <title>Genome sequencing of Stegodyphus mimosarum.</title>
        <authorList>
            <person name="Bechsgaard J."/>
        </authorList>
    </citation>
    <scope>NUCLEOTIDE SEQUENCE [LARGE SCALE GENOMIC DNA]</scope>
</reference>
<gene>
    <name evidence="1" type="ORF">X975_26209</name>
</gene>
<evidence type="ECO:0000313" key="2">
    <source>
        <dbReference type="Proteomes" id="UP000054359"/>
    </source>
</evidence>
<name>A0A087SX40_STEMI</name>
<keyword evidence="2" id="KW-1185">Reference proteome</keyword>
<feature type="non-terminal residue" evidence="1">
    <location>
        <position position="83"/>
    </location>
</feature>
<evidence type="ECO:0000313" key="1">
    <source>
        <dbReference type="EMBL" id="KFM57429.1"/>
    </source>
</evidence>
<sequence length="83" mass="9213">MKVRRESVLRLKRGASVNRTVAHCSLLQSLWCLHLANRTLLSVDVRGTQTAGLLANNSLSCSLFETVTLVTRVPVTAYRSRES</sequence>
<protein>
    <submittedName>
        <fullName evidence="1">Uncharacterized protein</fullName>
    </submittedName>
</protein>
<accession>A0A087SX40</accession>
<proteinExistence type="predicted"/>
<dbReference type="AlphaFoldDB" id="A0A087SX40"/>
<organism evidence="1 2">
    <name type="scientific">Stegodyphus mimosarum</name>
    <name type="common">African social velvet spider</name>
    <dbReference type="NCBI Taxonomy" id="407821"/>
    <lineage>
        <taxon>Eukaryota</taxon>
        <taxon>Metazoa</taxon>
        <taxon>Ecdysozoa</taxon>
        <taxon>Arthropoda</taxon>
        <taxon>Chelicerata</taxon>
        <taxon>Arachnida</taxon>
        <taxon>Araneae</taxon>
        <taxon>Araneomorphae</taxon>
        <taxon>Entelegynae</taxon>
        <taxon>Eresoidea</taxon>
        <taxon>Eresidae</taxon>
        <taxon>Stegodyphus</taxon>
    </lineage>
</organism>